<dbReference type="EMBL" id="MT732179">
    <property type="protein sequence ID" value="QOJ72443.1"/>
    <property type="molecule type" value="Genomic_DNA"/>
</dbReference>
<geneLocation type="plasmid" evidence="10">
    <name>pPUV-10</name>
</geneLocation>
<geneLocation type="plasmid" evidence="15">
    <name>pPUV-15</name>
</geneLocation>
<dbReference type="EMBL" id="MT732191">
    <property type="protein sequence ID" value="QOJ68749.1"/>
    <property type="molecule type" value="Genomic_DNA"/>
</dbReference>
<evidence type="ECO:0000313" key="12">
    <source>
        <dbReference type="EMBL" id="QOJ68257.1"/>
    </source>
</evidence>
<geneLocation type="plasmid" evidence="7">
    <name>pPUV-7</name>
</geneLocation>
<evidence type="ECO:0000313" key="9">
    <source>
        <dbReference type="EMBL" id="QOJ66597.1"/>
    </source>
</evidence>
<geneLocation type="plasmid" evidence="4">
    <name>pPUV-4</name>
</geneLocation>
<evidence type="ECO:0000313" key="5">
    <source>
        <dbReference type="EMBL" id="QOJ64385.1"/>
    </source>
</evidence>
<name>A0A7L9EY08_PSEAI</name>
<evidence type="ECO:0000313" key="8">
    <source>
        <dbReference type="EMBL" id="QOJ66069.1"/>
    </source>
</evidence>
<evidence type="ECO:0000313" key="2">
    <source>
        <dbReference type="EMBL" id="QOJ62765.1"/>
    </source>
</evidence>
<geneLocation type="plasmid" evidence="14">
    <name>pPUV-14</name>
</geneLocation>
<evidence type="ECO:0000313" key="11">
    <source>
        <dbReference type="EMBL" id="QOJ67721.1"/>
    </source>
</evidence>
<geneLocation type="plasmid" evidence="19">
    <name>pPUV-19</name>
</geneLocation>
<feature type="region of interest" description="Disordered" evidence="1">
    <location>
        <begin position="147"/>
        <end position="166"/>
    </location>
</feature>
<dbReference type="EMBL" id="MT732189">
    <property type="protein sequence ID" value="QOJ67721.1"/>
    <property type="molecule type" value="Genomic_DNA"/>
</dbReference>
<evidence type="ECO:0000256" key="1">
    <source>
        <dbReference type="SAM" id="MobiDB-lite"/>
    </source>
</evidence>
<keyword evidence="20" id="KW-0614">Plasmid</keyword>
<evidence type="ECO:0000313" key="6">
    <source>
        <dbReference type="EMBL" id="QOJ64975.1"/>
    </source>
</evidence>
<dbReference type="EMBL" id="MT732188">
    <property type="protein sequence ID" value="QOJ67190.1"/>
    <property type="molecule type" value="Genomic_DNA"/>
</dbReference>
<proteinExistence type="predicted"/>
<sequence>MPSRNLHLPPNIGINSQKERRMSQQNARCPYCKTINLLAEQSLAGHFIQCQCCGARGPIKDSEAEAIAAWNGVDESRSNSTGDLQVLGFLSTEAVEALLTDADVAVTCFNKARMIPTGAIAVVRYDHAQAQVELAEAGQSLLTLEVDPKSPSNTWTPSLGSTVSST</sequence>
<geneLocation type="plasmid" evidence="2">
    <name>pPUV-2</name>
</geneLocation>
<dbReference type="EMBL" id="MT732193">
    <property type="protein sequence ID" value="QOJ69778.1"/>
    <property type="molecule type" value="Genomic_DNA"/>
</dbReference>
<dbReference type="EMBL" id="MT732183">
    <property type="protein sequence ID" value="QOJ64385.1"/>
    <property type="molecule type" value="Genomic_DNA"/>
</dbReference>
<evidence type="ECO:0000313" key="7">
    <source>
        <dbReference type="EMBL" id="QOJ65468.1"/>
    </source>
</evidence>
<evidence type="ECO:0000313" key="15">
    <source>
        <dbReference type="EMBL" id="QOJ69778.1"/>
    </source>
</evidence>
<evidence type="ECO:0000313" key="14">
    <source>
        <dbReference type="EMBL" id="QOJ69276.1"/>
    </source>
</evidence>
<protein>
    <recommendedName>
        <fullName evidence="21">Restriction alleviation protein, Lar family</fullName>
    </recommendedName>
</protein>
<dbReference type="EMBL" id="MT732182">
    <property type="protein sequence ID" value="QOJ63872.1"/>
    <property type="molecule type" value="Genomic_DNA"/>
</dbReference>
<dbReference type="EMBL" id="MT732184">
    <property type="protein sequence ID" value="QOJ64975.1"/>
    <property type="molecule type" value="Genomic_DNA"/>
</dbReference>
<evidence type="ECO:0008006" key="21">
    <source>
        <dbReference type="Google" id="ProtNLM"/>
    </source>
</evidence>
<dbReference type="EMBL" id="MT732190">
    <property type="protein sequence ID" value="QOJ68257.1"/>
    <property type="molecule type" value="Genomic_DNA"/>
</dbReference>
<dbReference type="EMBL" id="MT732187">
    <property type="protein sequence ID" value="QOJ66597.1"/>
    <property type="molecule type" value="Genomic_DNA"/>
</dbReference>
<geneLocation type="plasmid" evidence="8">
    <name>pPUV-8</name>
</geneLocation>
<geneLocation type="plasmid" evidence="12">
    <name>pPUV-12</name>
</geneLocation>
<dbReference type="EMBL" id="MT732181">
    <property type="protein sequence ID" value="QOJ63318.1"/>
    <property type="molecule type" value="Genomic_DNA"/>
</dbReference>
<accession>A0A7L9EY08</accession>
<geneLocation type="plasmid" evidence="16">
    <name>pPUV-16</name>
</geneLocation>
<dbReference type="EMBL" id="MT732194">
    <property type="protein sequence ID" value="QOJ70270.1"/>
    <property type="molecule type" value="Genomic_DNA"/>
</dbReference>
<dbReference type="EMBL" id="MT732192">
    <property type="protein sequence ID" value="QOJ69276.1"/>
    <property type="molecule type" value="Genomic_DNA"/>
</dbReference>
<dbReference type="EMBL" id="MT732180">
    <property type="protein sequence ID" value="QOJ62765.1"/>
    <property type="molecule type" value="Genomic_DNA"/>
</dbReference>
<feature type="compositionally biased region" description="Polar residues" evidence="1">
    <location>
        <begin position="150"/>
        <end position="166"/>
    </location>
</feature>
<dbReference type="EMBL" id="MT732185">
    <property type="protein sequence ID" value="QOJ65468.1"/>
    <property type="molecule type" value="Genomic_DNA"/>
</dbReference>
<dbReference type="EMBL" id="MT732197">
    <property type="protein sequence ID" value="QOJ71814.1"/>
    <property type="molecule type" value="Genomic_DNA"/>
</dbReference>
<geneLocation type="plasmid" evidence="13">
    <name>pPUV-13</name>
</geneLocation>
<dbReference type="EMBL" id="MT732196">
    <property type="protein sequence ID" value="QOJ71288.1"/>
    <property type="molecule type" value="Genomic_DNA"/>
</dbReference>
<geneLocation type="plasmid" evidence="9">
    <name>pPUV-9</name>
</geneLocation>
<geneLocation type="plasmid" evidence="18">
    <name>pPUV-18</name>
</geneLocation>
<dbReference type="EMBL" id="MT732186">
    <property type="protein sequence ID" value="QOJ66069.1"/>
    <property type="molecule type" value="Genomic_DNA"/>
</dbReference>
<evidence type="ECO:0000313" key="10">
    <source>
        <dbReference type="EMBL" id="QOJ67190.1"/>
    </source>
</evidence>
<evidence type="ECO:0000313" key="20">
    <source>
        <dbReference type="EMBL" id="QOJ72443.1"/>
    </source>
</evidence>
<geneLocation type="plasmid" evidence="5">
    <name>pPUV-5</name>
</geneLocation>
<reference evidence="20" key="1">
    <citation type="journal article" date="2021" name="Antimicrob. Agents Chemother.">
        <title>Epidemic territorial spread of IncP-2-type VIM-2 carbapenemase-encoding megaplasmids in nosocomial Pseudomonas aeruginosa populations.</title>
        <authorList>
            <person name="Urbanowicz P."/>
            <person name="Bitar I."/>
            <person name="Izdebski R."/>
            <person name="Baraniak A."/>
            <person name="Literacka E."/>
            <person name="Hrabak J."/>
            <person name="Gniadkowski M."/>
        </authorList>
    </citation>
    <scope>NUCLEOTIDE SEQUENCE</scope>
    <source>
        <strain evidence="4">NMI1185/06</strain>
        <strain evidence="17">NMI133/15</strain>
        <strain evidence="15">NMI1389/13</strain>
        <strain evidence="11">NMI162/10</strain>
        <strain evidence="5">NMI2418/06</strain>
        <strain evidence="2">NMI259/06</strain>
        <strain evidence="8">NMI2635/08</strain>
        <strain evidence="19">NMI2785/12</strain>
        <strain evidence="10">NMI3005/09</strain>
        <strain evidence="9">NMI3364/08</strain>
        <strain evidence="6">NMI3438/07</strain>
        <strain evidence="7">NMI3459/07</strain>
        <strain evidence="18">NMI5912/09</strain>
        <strain evidence="14">NMI6124/12</strain>
        <strain evidence="16">NMI700/14</strain>
        <strain evidence="20">NMI804/03</strain>
        <strain evidence="12">NMI8635/11</strain>
        <strain evidence="13">NMI8769/11</strain>
        <strain evidence="3">NMI981/06</strain>
        <plasmid evidence="20">pPUV-1</plasmid>
        <plasmid evidence="10">pPUV-10</plasmid>
        <plasmid evidence="11">pPUV-11</plasmid>
        <plasmid evidence="12">pPUV-12</plasmid>
        <plasmid evidence="13">pPUV-13</plasmid>
        <plasmid evidence="14">pPUV-14</plasmid>
        <plasmid evidence="15">pPUV-15</plasmid>
        <plasmid evidence="16">pPUV-16</plasmid>
        <plasmid evidence="17">pPUV-17</plasmid>
        <plasmid evidence="18">pPUV-18</plasmid>
        <plasmid evidence="19">pPUV-19</plasmid>
        <plasmid evidence="2">pPUV-2</plasmid>
        <plasmid evidence="3">pPUV-3</plasmid>
        <plasmid evidence="4">pPUV-4</plasmid>
        <plasmid evidence="5">pPUV-5</plasmid>
        <plasmid evidence="6">pPUV-6</plasmid>
        <plasmid evidence="7">pPUV-7</plasmid>
        <plasmid evidence="8">pPUV-8</plasmid>
        <plasmid evidence="9">pPUV-9</plasmid>
    </source>
</reference>
<evidence type="ECO:0000313" key="17">
    <source>
        <dbReference type="EMBL" id="QOJ70760.1"/>
    </source>
</evidence>
<geneLocation type="plasmid" evidence="20">
    <name>pPUV-1</name>
</geneLocation>
<geneLocation type="plasmid" evidence="3">
    <name>pPUV-3</name>
</geneLocation>
<evidence type="ECO:0000313" key="18">
    <source>
        <dbReference type="EMBL" id="QOJ71288.1"/>
    </source>
</evidence>
<evidence type="ECO:0000313" key="19">
    <source>
        <dbReference type="EMBL" id="QOJ71814.1"/>
    </source>
</evidence>
<geneLocation type="plasmid" evidence="17">
    <name>pPUV-17</name>
</geneLocation>
<geneLocation type="plasmid" evidence="11">
    <name>pPUV-11</name>
</geneLocation>
<evidence type="ECO:0000313" key="16">
    <source>
        <dbReference type="EMBL" id="QOJ70270.1"/>
    </source>
</evidence>
<evidence type="ECO:0000313" key="4">
    <source>
        <dbReference type="EMBL" id="QOJ63872.1"/>
    </source>
</evidence>
<organism evidence="20">
    <name type="scientific">Pseudomonas aeruginosa</name>
    <dbReference type="NCBI Taxonomy" id="287"/>
    <lineage>
        <taxon>Bacteria</taxon>
        <taxon>Pseudomonadati</taxon>
        <taxon>Pseudomonadota</taxon>
        <taxon>Gammaproteobacteria</taxon>
        <taxon>Pseudomonadales</taxon>
        <taxon>Pseudomonadaceae</taxon>
        <taxon>Pseudomonas</taxon>
    </lineage>
</organism>
<geneLocation type="plasmid" evidence="6">
    <name>pPUV-6</name>
</geneLocation>
<evidence type="ECO:0000313" key="3">
    <source>
        <dbReference type="EMBL" id="QOJ63318.1"/>
    </source>
</evidence>
<evidence type="ECO:0000313" key="13">
    <source>
        <dbReference type="EMBL" id="QOJ68749.1"/>
    </source>
</evidence>
<dbReference type="AlphaFoldDB" id="A0A7L9EY08"/>
<dbReference type="EMBL" id="MT732195">
    <property type="protein sequence ID" value="QOJ70760.1"/>
    <property type="molecule type" value="Genomic_DNA"/>
</dbReference>